<protein>
    <submittedName>
        <fullName evidence="2">Uncharacterized protein</fullName>
    </submittedName>
</protein>
<evidence type="ECO:0000313" key="2">
    <source>
        <dbReference type="EMBL" id="MEQ2255856.1"/>
    </source>
</evidence>
<comment type="caution">
    <text evidence="2">The sequence shown here is derived from an EMBL/GenBank/DDBJ whole genome shotgun (WGS) entry which is preliminary data.</text>
</comment>
<dbReference type="Proteomes" id="UP001482620">
    <property type="component" value="Unassembled WGS sequence"/>
</dbReference>
<accession>A0ABV0VF17</accession>
<gene>
    <name evidence="2" type="ORF">ILYODFUR_018221</name>
</gene>
<feature type="compositionally biased region" description="Polar residues" evidence="1">
    <location>
        <begin position="37"/>
        <end position="51"/>
    </location>
</feature>
<reference evidence="2 3" key="1">
    <citation type="submission" date="2021-06" db="EMBL/GenBank/DDBJ databases">
        <authorList>
            <person name="Palmer J.M."/>
        </authorList>
    </citation>
    <scope>NUCLEOTIDE SEQUENCE [LARGE SCALE GENOMIC DNA]</scope>
    <source>
        <strain evidence="3">if_2019</strain>
        <tissue evidence="2">Muscle</tissue>
    </source>
</reference>
<name>A0ABV0VF17_9TELE</name>
<evidence type="ECO:0000256" key="1">
    <source>
        <dbReference type="SAM" id="MobiDB-lite"/>
    </source>
</evidence>
<keyword evidence="3" id="KW-1185">Reference proteome</keyword>
<sequence>MIMFSLCYAPALSFHPQNVTSFPTSAATSPSADQACNPLTPSSQALTQLPSTEEEEEPPRALQTCKRGHHAIPPNWTVPGRSRE</sequence>
<dbReference type="EMBL" id="JAHRIQ010106027">
    <property type="protein sequence ID" value="MEQ2255856.1"/>
    <property type="molecule type" value="Genomic_DNA"/>
</dbReference>
<feature type="compositionally biased region" description="Low complexity" evidence="1">
    <location>
        <begin position="20"/>
        <end position="32"/>
    </location>
</feature>
<proteinExistence type="predicted"/>
<organism evidence="2 3">
    <name type="scientific">Ilyodon furcidens</name>
    <name type="common">goldbreast splitfin</name>
    <dbReference type="NCBI Taxonomy" id="33524"/>
    <lineage>
        <taxon>Eukaryota</taxon>
        <taxon>Metazoa</taxon>
        <taxon>Chordata</taxon>
        <taxon>Craniata</taxon>
        <taxon>Vertebrata</taxon>
        <taxon>Euteleostomi</taxon>
        <taxon>Actinopterygii</taxon>
        <taxon>Neopterygii</taxon>
        <taxon>Teleostei</taxon>
        <taxon>Neoteleostei</taxon>
        <taxon>Acanthomorphata</taxon>
        <taxon>Ovalentaria</taxon>
        <taxon>Atherinomorphae</taxon>
        <taxon>Cyprinodontiformes</taxon>
        <taxon>Goodeidae</taxon>
        <taxon>Ilyodon</taxon>
    </lineage>
</organism>
<evidence type="ECO:0000313" key="3">
    <source>
        <dbReference type="Proteomes" id="UP001482620"/>
    </source>
</evidence>
<feature type="region of interest" description="Disordered" evidence="1">
    <location>
        <begin position="18"/>
        <end position="84"/>
    </location>
</feature>